<evidence type="ECO:0000259" key="6">
    <source>
        <dbReference type="PROSITE" id="PS50995"/>
    </source>
</evidence>
<geneLocation type="plasmid" evidence="7 8">
    <name>p1536_2</name>
</geneLocation>
<dbReference type="InterPro" id="IPR039422">
    <property type="entry name" value="MarR/SlyA-like"/>
</dbReference>
<dbReference type="Pfam" id="PF01047">
    <property type="entry name" value="MarR"/>
    <property type="match status" value="1"/>
</dbReference>
<keyword evidence="2" id="KW-0238">DNA-binding</keyword>
<dbReference type="Gene3D" id="1.10.260.40">
    <property type="entry name" value="lambda repressor-like DNA-binding domains"/>
    <property type="match status" value="1"/>
</dbReference>
<dbReference type="SUPFAM" id="SSF46785">
    <property type="entry name" value="Winged helix' DNA-binding domain"/>
    <property type="match status" value="1"/>
</dbReference>
<dbReference type="PROSITE" id="PS50995">
    <property type="entry name" value="HTH_MARR_2"/>
    <property type="match status" value="1"/>
</dbReference>
<dbReference type="SUPFAM" id="SSF47413">
    <property type="entry name" value="lambda repressor-like DNA-binding domains"/>
    <property type="match status" value="1"/>
</dbReference>
<feature type="region of interest" description="Disordered" evidence="4">
    <location>
        <begin position="176"/>
        <end position="198"/>
    </location>
</feature>
<dbReference type="PROSITE" id="PS50943">
    <property type="entry name" value="HTH_CROC1"/>
    <property type="match status" value="1"/>
</dbReference>
<dbReference type="SMART" id="SM00347">
    <property type="entry name" value="HTH_MARR"/>
    <property type="match status" value="1"/>
</dbReference>
<dbReference type="InterPro" id="IPR001387">
    <property type="entry name" value="Cro/C1-type_HTH"/>
</dbReference>
<evidence type="ECO:0000256" key="2">
    <source>
        <dbReference type="ARBA" id="ARBA00023125"/>
    </source>
</evidence>
<evidence type="ECO:0000313" key="8">
    <source>
        <dbReference type="Proteomes" id="UP001342418"/>
    </source>
</evidence>
<proteinExistence type="predicted"/>
<dbReference type="InterPro" id="IPR010982">
    <property type="entry name" value="Lambda_DNA-bd_dom_sf"/>
</dbReference>
<dbReference type="Proteomes" id="UP001342418">
    <property type="component" value="Plasmid p1536_2"/>
</dbReference>
<dbReference type="PANTHER" id="PTHR33164:SF64">
    <property type="entry name" value="TRANSCRIPTIONAL REGULATOR SLYA"/>
    <property type="match status" value="1"/>
</dbReference>
<dbReference type="InterPro" id="IPR000835">
    <property type="entry name" value="HTH_MarR-typ"/>
</dbReference>
<accession>A0ABY5MSC6</accession>
<dbReference type="Pfam" id="PF13560">
    <property type="entry name" value="HTH_31"/>
    <property type="match status" value="1"/>
</dbReference>
<dbReference type="PRINTS" id="PR00598">
    <property type="entry name" value="HTHMARR"/>
</dbReference>
<evidence type="ECO:0000259" key="5">
    <source>
        <dbReference type="PROSITE" id="PS50943"/>
    </source>
</evidence>
<keyword evidence="7" id="KW-0614">Plasmid</keyword>
<evidence type="ECO:0000256" key="3">
    <source>
        <dbReference type="ARBA" id="ARBA00023163"/>
    </source>
</evidence>
<dbReference type="CDD" id="cd00093">
    <property type="entry name" value="HTH_XRE"/>
    <property type="match status" value="1"/>
</dbReference>
<reference evidence="7 8" key="1">
    <citation type="submission" date="2018-07" db="EMBL/GenBank/DDBJ databases">
        <title>Genome sequence of Nitratireductor thuwali#1536.</title>
        <authorList>
            <person name="Michoud G."/>
            <person name="Merlino G."/>
            <person name="Sefrji F.O."/>
            <person name="Daffonchio D."/>
        </authorList>
    </citation>
    <scope>NUCLEOTIDE SEQUENCE [LARGE SCALE GENOMIC DNA]</scope>
    <source>
        <strain evidence="7 8">Nit1536</strain>
        <plasmid evidence="7 8">p1536_2</plasmid>
    </source>
</reference>
<feature type="compositionally biased region" description="Basic and acidic residues" evidence="4">
    <location>
        <begin position="180"/>
        <end position="189"/>
    </location>
</feature>
<evidence type="ECO:0000313" key="7">
    <source>
        <dbReference type="EMBL" id="UUP20076.1"/>
    </source>
</evidence>
<keyword evidence="8" id="KW-1185">Reference proteome</keyword>
<dbReference type="Gene3D" id="1.10.10.10">
    <property type="entry name" value="Winged helix-like DNA-binding domain superfamily/Winged helix DNA-binding domain"/>
    <property type="match status" value="1"/>
</dbReference>
<name>A0ABY5MSC6_9HYPH</name>
<feature type="domain" description="HTH marR-type" evidence="6">
    <location>
        <begin position="24"/>
        <end position="162"/>
    </location>
</feature>
<feature type="domain" description="HTH cro/C1-type" evidence="5">
    <location>
        <begin position="203"/>
        <end position="256"/>
    </location>
</feature>
<dbReference type="PANTHER" id="PTHR33164">
    <property type="entry name" value="TRANSCRIPTIONAL REGULATOR, MARR FAMILY"/>
    <property type="match status" value="1"/>
</dbReference>
<dbReference type="SMART" id="SM00530">
    <property type="entry name" value="HTH_XRE"/>
    <property type="match status" value="1"/>
</dbReference>
<dbReference type="RefSeq" id="WP_338532292.1">
    <property type="nucleotide sequence ID" value="NZ_CP030943.1"/>
</dbReference>
<dbReference type="EMBL" id="CP030943">
    <property type="protein sequence ID" value="UUP20076.1"/>
    <property type="molecule type" value="Genomic_DNA"/>
</dbReference>
<keyword evidence="3" id="KW-0804">Transcription</keyword>
<dbReference type="InterPro" id="IPR036390">
    <property type="entry name" value="WH_DNA-bd_sf"/>
</dbReference>
<sequence length="270" mass="29277">MPDRVPSNQVAVQIDQVRVCLPGEVALALEALAFAKSFHRQLSFEFEAAGLAVTPAEARVLLTVAQNEGLRQTQLAQLLSCEAMTLVGALDRLQAAGLVKREPDENDRRAKRVLLRPAAIPLVRRIKKVFTELCVATCNGLDDEVAKQSRDTLSRMRGNLAELAAGAYPANRIDQPAEESPGHDRECTMEHNQNGRLSPSQCRMARAGLGLSVRELAKQAKVSGLTVTRFENGNVACPDEVVEALQQVLESSGAEFISEDGCGPGVRLRK</sequence>
<dbReference type="InterPro" id="IPR036388">
    <property type="entry name" value="WH-like_DNA-bd_sf"/>
</dbReference>
<protein>
    <submittedName>
        <fullName evidence="7">Transcriptional regulator SlyA</fullName>
    </submittedName>
</protein>
<gene>
    <name evidence="7" type="primary">slyA_6</name>
    <name evidence="7" type="ORF">NTH_04591</name>
</gene>
<evidence type="ECO:0000256" key="4">
    <source>
        <dbReference type="SAM" id="MobiDB-lite"/>
    </source>
</evidence>
<organism evidence="7 8">
    <name type="scientific">Nitratireductor thuwali</name>
    <dbReference type="NCBI Taxonomy" id="2267699"/>
    <lineage>
        <taxon>Bacteria</taxon>
        <taxon>Pseudomonadati</taxon>
        <taxon>Pseudomonadota</taxon>
        <taxon>Alphaproteobacteria</taxon>
        <taxon>Hyphomicrobiales</taxon>
        <taxon>Phyllobacteriaceae</taxon>
        <taxon>Nitratireductor</taxon>
    </lineage>
</organism>
<keyword evidence="1" id="KW-0805">Transcription regulation</keyword>
<evidence type="ECO:0000256" key="1">
    <source>
        <dbReference type="ARBA" id="ARBA00023015"/>
    </source>
</evidence>